<keyword evidence="3" id="KW-1185">Reference proteome</keyword>
<name>A0A4Y2CI84_ARAVE</name>
<evidence type="ECO:0000313" key="2">
    <source>
        <dbReference type="EMBL" id="GBM04060.1"/>
    </source>
</evidence>
<organism evidence="2 3">
    <name type="scientific">Araneus ventricosus</name>
    <name type="common">Orbweaver spider</name>
    <name type="synonym">Epeira ventricosa</name>
    <dbReference type="NCBI Taxonomy" id="182803"/>
    <lineage>
        <taxon>Eukaryota</taxon>
        <taxon>Metazoa</taxon>
        <taxon>Ecdysozoa</taxon>
        <taxon>Arthropoda</taxon>
        <taxon>Chelicerata</taxon>
        <taxon>Arachnida</taxon>
        <taxon>Araneae</taxon>
        <taxon>Araneomorphae</taxon>
        <taxon>Entelegynae</taxon>
        <taxon>Araneoidea</taxon>
        <taxon>Araneidae</taxon>
        <taxon>Araneus</taxon>
    </lineage>
</organism>
<accession>A0A4Y2CI84</accession>
<evidence type="ECO:0000256" key="1">
    <source>
        <dbReference type="SAM" id="MobiDB-lite"/>
    </source>
</evidence>
<protein>
    <submittedName>
        <fullName evidence="2">Uncharacterized protein</fullName>
    </submittedName>
</protein>
<dbReference type="EMBL" id="BGPR01000198">
    <property type="protein sequence ID" value="GBM04060.1"/>
    <property type="molecule type" value="Genomic_DNA"/>
</dbReference>
<feature type="region of interest" description="Disordered" evidence="1">
    <location>
        <begin position="149"/>
        <end position="173"/>
    </location>
</feature>
<comment type="caution">
    <text evidence="2">The sequence shown here is derived from an EMBL/GenBank/DDBJ whole genome shotgun (WGS) entry which is preliminary data.</text>
</comment>
<reference evidence="2 3" key="1">
    <citation type="journal article" date="2019" name="Sci. Rep.">
        <title>Orb-weaving spider Araneus ventricosus genome elucidates the spidroin gene catalogue.</title>
        <authorList>
            <person name="Kono N."/>
            <person name="Nakamura H."/>
            <person name="Ohtoshi R."/>
            <person name="Moran D.A.P."/>
            <person name="Shinohara A."/>
            <person name="Yoshida Y."/>
            <person name="Fujiwara M."/>
            <person name="Mori M."/>
            <person name="Tomita M."/>
            <person name="Arakawa K."/>
        </authorList>
    </citation>
    <scope>NUCLEOTIDE SEQUENCE [LARGE SCALE GENOMIC DNA]</scope>
</reference>
<evidence type="ECO:0000313" key="3">
    <source>
        <dbReference type="Proteomes" id="UP000499080"/>
    </source>
</evidence>
<gene>
    <name evidence="2" type="ORF">AVEN_247933_1</name>
</gene>
<proteinExistence type="predicted"/>
<sequence>MGEAELLKEELGRKMGGTASGTGNRSKRFIRSVVRGIYFKAKFTVVIHLRLSFCNAALTVICSEYINVKFSCNFQDCSVLKQHDGYFETDLVILNCGQMMSTAPELVTSSPNFRTIAAGDIWPLRMSWHAAGPIHGRSLVESGFEPGALQPRSRDLTTRPPRPSNVLKKHKNF</sequence>
<dbReference type="AlphaFoldDB" id="A0A4Y2CI84"/>
<dbReference type="Proteomes" id="UP000499080">
    <property type="component" value="Unassembled WGS sequence"/>
</dbReference>